<reference evidence="4 5" key="1">
    <citation type="submission" date="2023-01" db="EMBL/GenBank/DDBJ databases">
        <title>Analysis of 21 Apiospora genomes using comparative genomics revels a genus with tremendous synthesis potential of carbohydrate active enzymes and secondary metabolites.</title>
        <authorList>
            <person name="Sorensen T."/>
        </authorList>
    </citation>
    <scope>NUCLEOTIDE SEQUENCE [LARGE SCALE GENOMIC DNA]</scope>
    <source>
        <strain evidence="4 5">CBS 20057</strain>
    </source>
</reference>
<sequence>MNGSAETSPRQTAVVTGGSSGIGLAMARYFASERHHVYILDLGTEAGEAVAKQLSSEFPSATVSFMKSDVSSWDELARAFKDIYASRGRIDAVMANAGISEHGSSSLLAQEEEEPSQPSLKTLDVNMTGVVYTVKLAIHYMSKNQPSPSNGSRGAIICTASNAGIYPFPVAPLYAASKGGVVALVRSLGPALEKSQIQINALAPAVLETNIAPSKDLFTKMVVTPMSTLVKGVAQLLGDRSTTGTVAEIHGDSVTLRPHLEYVDADSKANLDNFWRLGYA</sequence>
<evidence type="ECO:0000256" key="1">
    <source>
        <dbReference type="ARBA" id="ARBA00006484"/>
    </source>
</evidence>
<dbReference type="Gene3D" id="3.40.50.720">
    <property type="entry name" value="NAD(P)-binding Rossmann-like Domain"/>
    <property type="match status" value="1"/>
</dbReference>
<dbReference type="Proteomes" id="UP001396898">
    <property type="component" value="Unassembled WGS sequence"/>
</dbReference>
<dbReference type="PRINTS" id="PR00081">
    <property type="entry name" value="GDHRDH"/>
</dbReference>
<dbReference type="InterPro" id="IPR036291">
    <property type="entry name" value="NAD(P)-bd_dom_sf"/>
</dbReference>
<keyword evidence="5" id="KW-1185">Reference proteome</keyword>
<protein>
    <submittedName>
        <fullName evidence="4">Uncharacterized protein</fullName>
    </submittedName>
</protein>
<evidence type="ECO:0000256" key="2">
    <source>
        <dbReference type="ARBA" id="ARBA00022857"/>
    </source>
</evidence>
<dbReference type="PROSITE" id="PS00061">
    <property type="entry name" value="ADH_SHORT"/>
    <property type="match status" value="1"/>
</dbReference>
<dbReference type="Pfam" id="PF00106">
    <property type="entry name" value="adh_short"/>
    <property type="match status" value="1"/>
</dbReference>
<dbReference type="InterPro" id="IPR002347">
    <property type="entry name" value="SDR_fam"/>
</dbReference>
<gene>
    <name evidence="4" type="ORF">PG991_007277</name>
</gene>
<evidence type="ECO:0000313" key="5">
    <source>
        <dbReference type="Proteomes" id="UP001396898"/>
    </source>
</evidence>
<comment type="similarity">
    <text evidence="1">Belongs to the short-chain dehydrogenases/reductases (SDR) family.</text>
</comment>
<evidence type="ECO:0000313" key="4">
    <source>
        <dbReference type="EMBL" id="KAK8018087.1"/>
    </source>
</evidence>
<dbReference type="SUPFAM" id="SSF51735">
    <property type="entry name" value="NAD(P)-binding Rossmann-fold domains"/>
    <property type="match status" value="1"/>
</dbReference>
<accession>A0ABR1RT79</accession>
<dbReference type="EMBL" id="JAQQWI010000010">
    <property type="protein sequence ID" value="KAK8018087.1"/>
    <property type="molecule type" value="Genomic_DNA"/>
</dbReference>
<evidence type="ECO:0000256" key="3">
    <source>
        <dbReference type="ARBA" id="ARBA00023002"/>
    </source>
</evidence>
<dbReference type="PANTHER" id="PTHR44229">
    <property type="entry name" value="15-HYDROXYPROSTAGLANDIN DEHYDROGENASE [NAD(+)]"/>
    <property type="match status" value="1"/>
</dbReference>
<keyword evidence="3" id="KW-0560">Oxidoreductase</keyword>
<name>A0ABR1RT79_9PEZI</name>
<proteinExistence type="inferred from homology"/>
<dbReference type="InterPro" id="IPR020904">
    <property type="entry name" value="Sc_DH/Rdtase_CS"/>
</dbReference>
<dbReference type="PANTHER" id="PTHR44229:SF4">
    <property type="entry name" value="15-HYDROXYPROSTAGLANDIN DEHYDROGENASE [NAD(+)]"/>
    <property type="match status" value="1"/>
</dbReference>
<keyword evidence="2" id="KW-0521">NADP</keyword>
<comment type="caution">
    <text evidence="4">The sequence shown here is derived from an EMBL/GenBank/DDBJ whole genome shotgun (WGS) entry which is preliminary data.</text>
</comment>
<organism evidence="4 5">
    <name type="scientific">Apiospora marii</name>
    <dbReference type="NCBI Taxonomy" id="335849"/>
    <lineage>
        <taxon>Eukaryota</taxon>
        <taxon>Fungi</taxon>
        <taxon>Dikarya</taxon>
        <taxon>Ascomycota</taxon>
        <taxon>Pezizomycotina</taxon>
        <taxon>Sordariomycetes</taxon>
        <taxon>Xylariomycetidae</taxon>
        <taxon>Amphisphaeriales</taxon>
        <taxon>Apiosporaceae</taxon>
        <taxon>Apiospora</taxon>
    </lineage>
</organism>